<keyword evidence="3" id="KW-1185">Reference proteome</keyword>
<keyword evidence="1" id="KW-0732">Signal</keyword>
<accession>A0A4Y6Q1W3</accession>
<dbReference type="RefSeq" id="WP_141200987.1">
    <property type="nucleotide sequence ID" value="NZ_CP041186.1"/>
</dbReference>
<sequence>MIPTPNHIRTCRLAAFAVVSLLVWTLPTATATAEPALRVGEAHEVNPANMRCSKLYRTEDGPIVVWDKVANDSVGLFAAALTPAGAPVEGSTVELDDVALQAMNSHCDEATAPVPIGWTVYDLTTVELQRCGDRLSVTPMLSGLNNRFVEIFVDAARWRTLHVTARQLNEFDPPRVVVAYAGPSGVQTHEYVLEDIDGQIKGLACTDDYCVLAHLDENDQFAQPQFTAFRPTMDTDAFEATTFEHQTDEDESTGLVEDLELDGTGERIVAVWRELV</sequence>
<dbReference type="Proteomes" id="UP000315995">
    <property type="component" value="Chromosome"/>
</dbReference>
<name>A0A4Y6Q1W3_PERCE</name>
<feature type="signal peptide" evidence="1">
    <location>
        <begin position="1"/>
        <end position="31"/>
    </location>
</feature>
<reference evidence="2 3" key="1">
    <citation type="submission" date="2019-06" db="EMBL/GenBank/DDBJ databases">
        <title>Persicimonas caeni gen. nov., sp. nov., a predatory bacterium isolated from solar saltern.</title>
        <authorList>
            <person name="Wang S."/>
        </authorList>
    </citation>
    <scope>NUCLEOTIDE SEQUENCE [LARGE SCALE GENOMIC DNA]</scope>
    <source>
        <strain evidence="2 3">YN101</strain>
    </source>
</reference>
<evidence type="ECO:0000313" key="3">
    <source>
        <dbReference type="Proteomes" id="UP000315995"/>
    </source>
</evidence>
<feature type="chain" id="PRO_5030106872" evidence="1">
    <location>
        <begin position="32"/>
        <end position="276"/>
    </location>
</feature>
<evidence type="ECO:0000256" key="1">
    <source>
        <dbReference type="SAM" id="SignalP"/>
    </source>
</evidence>
<proteinExistence type="predicted"/>
<gene>
    <name evidence="2" type="ORF">FIV42_28500</name>
</gene>
<accession>A0A5B8YD99</accession>
<dbReference type="AlphaFoldDB" id="A0A4Y6Q1W3"/>
<protein>
    <submittedName>
        <fullName evidence="2">Uncharacterized protein</fullName>
    </submittedName>
</protein>
<evidence type="ECO:0000313" key="2">
    <source>
        <dbReference type="EMBL" id="QDG54543.1"/>
    </source>
</evidence>
<dbReference type="EMBL" id="CP041186">
    <property type="protein sequence ID" value="QDG54543.1"/>
    <property type="molecule type" value="Genomic_DNA"/>
</dbReference>
<organism evidence="2 3">
    <name type="scientific">Persicimonas caeni</name>
    <dbReference type="NCBI Taxonomy" id="2292766"/>
    <lineage>
        <taxon>Bacteria</taxon>
        <taxon>Deltaproteobacteria</taxon>
        <taxon>Bradymonadales</taxon>
        <taxon>Bradymonadaceae</taxon>
        <taxon>Persicimonas</taxon>
    </lineage>
</organism>